<name>A0A1E1M3J5_RHYSE</name>
<evidence type="ECO:0000313" key="3">
    <source>
        <dbReference type="Proteomes" id="UP000177625"/>
    </source>
</evidence>
<accession>A0A1E1M3J5</accession>
<feature type="region of interest" description="Disordered" evidence="1">
    <location>
        <begin position="249"/>
        <end position="282"/>
    </location>
</feature>
<feature type="region of interest" description="Disordered" evidence="1">
    <location>
        <begin position="502"/>
        <end position="528"/>
    </location>
</feature>
<organism evidence="2 3">
    <name type="scientific">Rhynchosporium secalis</name>
    <name type="common">Barley scald fungus</name>
    <dbReference type="NCBI Taxonomy" id="38038"/>
    <lineage>
        <taxon>Eukaryota</taxon>
        <taxon>Fungi</taxon>
        <taxon>Dikarya</taxon>
        <taxon>Ascomycota</taxon>
        <taxon>Pezizomycotina</taxon>
        <taxon>Leotiomycetes</taxon>
        <taxon>Helotiales</taxon>
        <taxon>Ploettnerulaceae</taxon>
        <taxon>Rhynchosporium</taxon>
    </lineage>
</organism>
<feature type="region of interest" description="Disordered" evidence="1">
    <location>
        <begin position="330"/>
        <end position="372"/>
    </location>
</feature>
<feature type="region of interest" description="Disordered" evidence="1">
    <location>
        <begin position="184"/>
        <end position="210"/>
    </location>
</feature>
<proteinExistence type="predicted"/>
<gene>
    <name evidence="2" type="ORF">RSE6_03744</name>
</gene>
<evidence type="ECO:0000313" key="2">
    <source>
        <dbReference type="EMBL" id="CZT43673.1"/>
    </source>
</evidence>
<feature type="region of interest" description="Disordered" evidence="1">
    <location>
        <begin position="423"/>
        <end position="446"/>
    </location>
</feature>
<keyword evidence="3" id="KW-1185">Reference proteome</keyword>
<dbReference type="EMBL" id="FJVC01000143">
    <property type="protein sequence ID" value="CZT43673.1"/>
    <property type="molecule type" value="Genomic_DNA"/>
</dbReference>
<protein>
    <submittedName>
        <fullName evidence="2">Uncharacterized protein</fullName>
    </submittedName>
</protein>
<feature type="region of interest" description="Disordered" evidence="1">
    <location>
        <begin position="1"/>
        <end position="58"/>
    </location>
</feature>
<reference evidence="3" key="1">
    <citation type="submission" date="2016-03" db="EMBL/GenBank/DDBJ databases">
        <authorList>
            <person name="Guldener U."/>
        </authorList>
    </citation>
    <scope>NUCLEOTIDE SEQUENCE [LARGE SCALE GENOMIC DNA]</scope>
</reference>
<dbReference type="Proteomes" id="UP000177625">
    <property type="component" value="Unassembled WGS sequence"/>
</dbReference>
<feature type="compositionally biased region" description="Basic and acidic residues" evidence="1">
    <location>
        <begin position="432"/>
        <end position="446"/>
    </location>
</feature>
<feature type="compositionally biased region" description="Polar residues" evidence="1">
    <location>
        <begin position="184"/>
        <end position="193"/>
    </location>
</feature>
<feature type="compositionally biased region" description="Basic and acidic residues" evidence="1">
    <location>
        <begin position="1"/>
        <end position="31"/>
    </location>
</feature>
<sequence length="604" mass="67648">MARFLDKIFKRSSKESTVPERNPERNTERNTEPSSKVPAPAPAPAKSRPRQSYQEINDREEREACIRYLYSRVIVRQPELEKRNRQFMEREDRGEIPARREQQTDFEDNRISGFTSVPVSEQDRDLDSHRVHTEMQNRGEEFALSRKQERDLNNNRISGFTISTSDSGKEIWTRIVQVRASNVTVPNPSNKTHISPYHSLDPGSAPPPGPVSETVGLPRTTLGRSACWAIGAANSTEVPSGLGLVLLPSESSGNNLQHPDEIEDGDKELNDATPADSNFQRETVDGLQDTAIDDRGAHDVFEGAASNGYFGMYKDHVPDQEVLLPETYSSTPPVAATRSPPRGEVPANSSVDRSRNPIDGDSQSNKSGESIKVHKPIADLKVTYKMVMKDIIDSTYLQDMKNALALELVDIIQEQKVQIVQGEVDSPRRRREVTSPRQSRDHNPELDHNQELINKFESLPESPVTKHVIAQLKRDKKTTRERWQLYENLDIERNASPAPMLAGNENERPIANSGGVSGSERYVKRRKGSTQGWTARNWSIFGGSKRENVRVRPTVTNEVFAPPLYVPATAEQAEETKNLGKLYQICSETTKAVQSGQLAALADQ</sequence>
<evidence type="ECO:0000256" key="1">
    <source>
        <dbReference type="SAM" id="MobiDB-lite"/>
    </source>
</evidence>
<dbReference type="AlphaFoldDB" id="A0A1E1M3J5"/>